<dbReference type="Pfam" id="PF11188">
    <property type="entry name" value="DUF2975"/>
    <property type="match status" value="1"/>
</dbReference>
<dbReference type="InterPro" id="IPR021354">
    <property type="entry name" value="DUF2975"/>
</dbReference>
<keyword evidence="1" id="KW-0812">Transmembrane</keyword>
<evidence type="ECO:0000313" key="3">
    <source>
        <dbReference type="Proteomes" id="UP000289455"/>
    </source>
</evidence>
<feature type="transmembrane region" description="Helical" evidence="1">
    <location>
        <begin position="140"/>
        <end position="157"/>
    </location>
</feature>
<evidence type="ECO:0000313" key="2">
    <source>
        <dbReference type="EMBL" id="RXK48795.1"/>
    </source>
</evidence>
<keyword evidence="1" id="KW-1133">Transmembrane helix</keyword>
<accession>A0A4Q1BZC4</accession>
<reference evidence="2 3" key="1">
    <citation type="submission" date="2019-01" db="EMBL/GenBank/DDBJ databases">
        <title>Cytophagaceae bacterium strain CAR-16.</title>
        <authorList>
            <person name="Chen W.-M."/>
        </authorList>
    </citation>
    <scope>NUCLEOTIDE SEQUENCE [LARGE SCALE GENOMIC DNA]</scope>
    <source>
        <strain evidence="2 3">CAR-16</strain>
    </source>
</reference>
<keyword evidence="1" id="KW-0472">Membrane</keyword>
<dbReference type="EMBL" id="SDHY01000004">
    <property type="protein sequence ID" value="RXK48795.1"/>
    <property type="molecule type" value="Genomic_DNA"/>
</dbReference>
<comment type="caution">
    <text evidence="2">The sequence shown here is derived from an EMBL/GenBank/DDBJ whole genome shotgun (WGS) entry which is preliminary data.</text>
</comment>
<evidence type="ECO:0000256" key="1">
    <source>
        <dbReference type="SAM" id="Phobius"/>
    </source>
</evidence>
<feature type="transmembrane region" description="Helical" evidence="1">
    <location>
        <begin position="62"/>
        <end position="82"/>
    </location>
</feature>
<feature type="transmembrane region" description="Helical" evidence="1">
    <location>
        <begin position="12"/>
        <end position="35"/>
    </location>
</feature>
<feature type="transmembrane region" description="Helical" evidence="1">
    <location>
        <begin position="110"/>
        <end position="128"/>
    </location>
</feature>
<dbReference type="Proteomes" id="UP000289455">
    <property type="component" value="Unassembled WGS sequence"/>
</dbReference>
<name>A0A4Q1BZC4_9BACT</name>
<gene>
    <name evidence="2" type="ORF">ESB04_07500</name>
</gene>
<dbReference type="OrthoDB" id="672524at2"/>
<protein>
    <submittedName>
        <fullName evidence="2">DUF2975 domain-containing protein</fullName>
    </submittedName>
</protein>
<organism evidence="2 3">
    <name type="scientific">Aquirufa rosea</name>
    <dbReference type="NCBI Taxonomy" id="2509241"/>
    <lineage>
        <taxon>Bacteria</taxon>
        <taxon>Pseudomonadati</taxon>
        <taxon>Bacteroidota</taxon>
        <taxon>Cytophagia</taxon>
        <taxon>Cytophagales</taxon>
        <taxon>Flectobacillaceae</taxon>
        <taxon>Aquirufa</taxon>
    </lineage>
</organism>
<keyword evidence="3" id="KW-1185">Reference proteome</keyword>
<dbReference type="AlphaFoldDB" id="A0A4Q1BZC4"/>
<sequence>MIKMKTERILTILNVFSWIAFIGISIKCGALIFTYSLSLFNEQVAKDLYEGLNLYDLKKESFLAYTLTLFLQVATLAIKAYVAQQVIQVLSKINLKSPFDMEVAQRIEKISFLILSIWIISLVSMLYQESWGLAKADWNGGETLFLSGLVFVFAQIFKKGAEIQSENELTV</sequence>
<proteinExistence type="predicted"/>